<evidence type="ECO:0000256" key="1">
    <source>
        <dbReference type="ARBA" id="ARBA00022605"/>
    </source>
</evidence>
<accession>A0A0P7D649</accession>
<comment type="catalytic activity">
    <reaction evidence="6">
        <text>5-(methylsulfanyl)-D-ribulose 1-phosphate = 5-methylsulfanyl-2,3-dioxopentyl phosphate + H2O</text>
        <dbReference type="Rhea" id="RHEA:15549"/>
        <dbReference type="ChEBI" id="CHEBI:15377"/>
        <dbReference type="ChEBI" id="CHEBI:58548"/>
        <dbReference type="ChEBI" id="CHEBI:58828"/>
        <dbReference type="EC" id="4.2.1.109"/>
    </reaction>
</comment>
<comment type="cofactor">
    <cofactor evidence="6">
        <name>Zn(2+)</name>
        <dbReference type="ChEBI" id="CHEBI:29105"/>
    </cofactor>
    <text evidence="6">Binds 1 zinc ion per subunit.</text>
</comment>
<dbReference type="STRING" id="570156.AOG27_07290"/>
<dbReference type="PANTHER" id="PTHR22789">
    <property type="entry name" value="FUCULOSE PHOSPHATE ALDOLASE"/>
    <property type="match status" value="1"/>
</dbReference>
<dbReference type="OrthoDB" id="9805559at2"/>
<sequence length="209" mass="23000">MHNNTAISELIEAGKWVSQRGWVPATGGNFSARTASGYVVTASGFDKGQLGTHAFIEFDHEGNRTKGSGNPSAETELHLNMYKLIPSAKFVLHTHSVAATVLSRVIKGHAINLHGYEMQKSLSGIKSHLDTLTIPIFDNDQDIDRLSLLVSDHHLHTPIEHAVIIRGHGLYVVGRDIKEVLRHLEGLEFLFSCELERLKLEGIQAGVQP</sequence>
<evidence type="ECO:0000313" key="8">
    <source>
        <dbReference type="EMBL" id="KPM84099.1"/>
    </source>
</evidence>
<keyword evidence="1 6" id="KW-0028">Amino-acid biosynthesis</keyword>
<dbReference type="GO" id="GO:0005829">
    <property type="term" value="C:cytosol"/>
    <property type="evidence" value="ECO:0007669"/>
    <property type="project" value="TreeGrafter"/>
</dbReference>
<dbReference type="NCBIfam" id="TIGR03328">
    <property type="entry name" value="salvage_mtnB"/>
    <property type="match status" value="1"/>
</dbReference>
<keyword evidence="2 6" id="KW-0479">Metal-binding</keyword>
<dbReference type="PATRIC" id="fig|570156.3.peg.2513"/>
<evidence type="ECO:0000256" key="4">
    <source>
        <dbReference type="ARBA" id="ARBA00023167"/>
    </source>
</evidence>
<protein>
    <recommendedName>
        <fullName evidence="6">Methylthioribulose-1-phosphate dehydratase</fullName>
        <shortName evidence="6">MTRu-1-P dehydratase</shortName>
        <ecNumber evidence="6">4.2.1.109</ecNumber>
    </recommendedName>
</protein>
<dbReference type="InterPro" id="IPR017714">
    <property type="entry name" value="MethylthioRu-1-P_deHdtase_MtnB"/>
</dbReference>
<dbReference type="AlphaFoldDB" id="A0A0P7D649"/>
<dbReference type="GO" id="GO:0046570">
    <property type="term" value="F:methylthioribulose 1-phosphate dehydratase activity"/>
    <property type="evidence" value="ECO:0007669"/>
    <property type="project" value="UniProtKB-UniRule"/>
</dbReference>
<keyword evidence="3 6" id="KW-0862">Zinc</keyword>
<dbReference type="NCBIfam" id="NF006672">
    <property type="entry name" value="PRK09220.1"/>
    <property type="match status" value="1"/>
</dbReference>
<dbReference type="Gene3D" id="3.40.225.10">
    <property type="entry name" value="Class II aldolase/adducin N-terminal domain"/>
    <property type="match status" value="1"/>
</dbReference>
<comment type="function">
    <text evidence="6">Catalyzes the dehydration of methylthioribulose-1-phosphate (MTRu-1-P) into 2,3-diketo-5-methylthiopentyl-1-phosphate (DK-MTP-1-P).</text>
</comment>
<dbReference type="GO" id="GO:0008270">
    <property type="term" value="F:zinc ion binding"/>
    <property type="evidence" value="ECO:0007669"/>
    <property type="project" value="UniProtKB-UniRule"/>
</dbReference>
<dbReference type="InterPro" id="IPR036409">
    <property type="entry name" value="Aldolase_II/adducin_N_sf"/>
</dbReference>
<dbReference type="InterPro" id="IPR001303">
    <property type="entry name" value="Aldolase_II/adducin_N"/>
</dbReference>
<dbReference type="Pfam" id="PF00596">
    <property type="entry name" value="Aldolase_II"/>
    <property type="match status" value="1"/>
</dbReference>
<dbReference type="GO" id="GO:0019323">
    <property type="term" value="P:pentose catabolic process"/>
    <property type="evidence" value="ECO:0007669"/>
    <property type="project" value="TreeGrafter"/>
</dbReference>
<name>A0A0P7D649_9GAMM</name>
<dbReference type="GO" id="GO:0016832">
    <property type="term" value="F:aldehyde-lyase activity"/>
    <property type="evidence" value="ECO:0007669"/>
    <property type="project" value="TreeGrafter"/>
</dbReference>
<comment type="pathway">
    <text evidence="6">Amino-acid biosynthesis; L-methionine biosynthesis via salvage pathway; L-methionine from S-methyl-5-thio-alpha-D-ribose 1-phosphate: step 2/6.</text>
</comment>
<feature type="binding site" evidence="6">
    <location>
        <position position="93"/>
    </location>
    <ligand>
        <name>Zn(2+)</name>
        <dbReference type="ChEBI" id="CHEBI:29105"/>
    </ligand>
</feature>
<reference evidence="8 9" key="1">
    <citation type="submission" date="2015-09" db="EMBL/GenBank/DDBJ databases">
        <title>Draft Genome Sequence of Pseudoalteromonas lipolytica UCD-48B.</title>
        <authorList>
            <person name="Krusor M."/>
            <person name="Coil D.A."/>
            <person name="Lang J.M."/>
            <person name="Eisen J.A."/>
            <person name="Alexiev A."/>
        </authorList>
    </citation>
    <scope>NUCLEOTIDE SEQUENCE [LARGE SCALE GENOMIC DNA]</scope>
    <source>
        <strain evidence="8 9">UCD-48B</strain>
    </source>
</reference>
<dbReference type="RefSeq" id="WP_054552359.1">
    <property type="nucleotide sequence ID" value="NZ_LJTC01000004.1"/>
</dbReference>
<proteinExistence type="inferred from homology"/>
<evidence type="ECO:0000256" key="3">
    <source>
        <dbReference type="ARBA" id="ARBA00022833"/>
    </source>
</evidence>
<keyword evidence="5 6" id="KW-0456">Lyase</keyword>
<comment type="similarity">
    <text evidence="6">Belongs to the aldolase class II family. MtnB subfamily.</text>
</comment>
<dbReference type="EMBL" id="LJTC01000004">
    <property type="protein sequence ID" value="KPM84099.1"/>
    <property type="molecule type" value="Genomic_DNA"/>
</dbReference>
<organism evidence="8 9">
    <name type="scientific">Pseudoalteromonas lipolytica</name>
    <dbReference type="NCBI Taxonomy" id="570156"/>
    <lineage>
        <taxon>Bacteria</taxon>
        <taxon>Pseudomonadati</taxon>
        <taxon>Pseudomonadota</taxon>
        <taxon>Gammaproteobacteria</taxon>
        <taxon>Alteromonadales</taxon>
        <taxon>Pseudoalteromonadaceae</taxon>
        <taxon>Pseudoalteromonas</taxon>
    </lineage>
</organism>
<dbReference type="SUPFAM" id="SSF53639">
    <property type="entry name" value="AraD/HMP-PK domain-like"/>
    <property type="match status" value="1"/>
</dbReference>
<dbReference type="UniPathway" id="UPA00904">
    <property type="reaction ID" value="UER00875"/>
</dbReference>
<dbReference type="SMART" id="SM01007">
    <property type="entry name" value="Aldolase_II"/>
    <property type="match status" value="1"/>
</dbReference>
<dbReference type="PANTHER" id="PTHR22789:SF0">
    <property type="entry name" value="3-OXO-TETRONATE 4-PHOSPHATE DECARBOXYLASE-RELATED"/>
    <property type="match status" value="1"/>
</dbReference>
<evidence type="ECO:0000313" key="9">
    <source>
        <dbReference type="Proteomes" id="UP000050378"/>
    </source>
</evidence>
<dbReference type="Proteomes" id="UP000050378">
    <property type="component" value="Unassembled WGS sequence"/>
</dbReference>
<dbReference type="InterPro" id="IPR050197">
    <property type="entry name" value="Aldolase_class_II_sugar_metab"/>
</dbReference>
<dbReference type="HAMAP" id="MF_01677">
    <property type="entry name" value="Salvage_MtnB"/>
    <property type="match status" value="1"/>
</dbReference>
<comment type="caution">
    <text evidence="8">The sequence shown here is derived from an EMBL/GenBank/DDBJ whole genome shotgun (WGS) entry which is preliminary data.</text>
</comment>
<feature type="domain" description="Class II aldolase/adducin N-terminal" evidence="7">
    <location>
        <begin position="8"/>
        <end position="195"/>
    </location>
</feature>
<feature type="binding site" evidence="6">
    <location>
        <position position="95"/>
    </location>
    <ligand>
        <name>Zn(2+)</name>
        <dbReference type="ChEBI" id="CHEBI:29105"/>
    </ligand>
</feature>
<dbReference type="EC" id="4.2.1.109" evidence="6"/>
<keyword evidence="4 6" id="KW-0486">Methionine biosynthesis</keyword>
<evidence type="ECO:0000256" key="2">
    <source>
        <dbReference type="ARBA" id="ARBA00022723"/>
    </source>
</evidence>
<gene>
    <name evidence="6" type="primary">mtnB</name>
    <name evidence="8" type="ORF">AOG27_07290</name>
</gene>
<evidence type="ECO:0000259" key="7">
    <source>
        <dbReference type="SMART" id="SM01007"/>
    </source>
</evidence>
<evidence type="ECO:0000256" key="5">
    <source>
        <dbReference type="ARBA" id="ARBA00023239"/>
    </source>
</evidence>
<evidence type="ECO:0000256" key="6">
    <source>
        <dbReference type="HAMAP-Rule" id="MF_01677"/>
    </source>
</evidence>
<dbReference type="GO" id="GO:0019509">
    <property type="term" value="P:L-methionine salvage from methylthioadenosine"/>
    <property type="evidence" value="ECO:0007669"/>
    <property type="project" value="UniProtKB-UniRule"/>
</dbReference>